<keyword evidence="2" id="KW-0472">Membrane</keyword>
<keyword evidence="4" id="KW-1185">Reference proteome</keyword>
<gene>
    <name evidence="3" type="ORF">GE115_11220</name>
</gene>
<organism evidence="3 4">
    <name type="scientific">Agromyces agglutinans</name>
    <dbReference type="NCBI Taxonomy" id="2662258"/>
    <lineage>
        <taxon>Bacteria</taxon>
        <taxon>Bacillati</taxon>
        <taxon>Actinomycetota</taxon>
        <taxon>Actinomycetes</taxon>
        <taxon>Micrococcales</taxon>
        <taxon>Microbacteriaceae</taxon>
        <taxon>Agromyces</taxon>
    </lineage>
</organism>
<reference evidence="3 4" key="1">
    <citation type="submission" date="2019-10" db="EMBL/GenBank/DDBJ databases">
        <authorList>
            <person name="Nie G."/>
            <person name="Ming H."/>
            <person name="Yi B."/>
        </authorList>
    </citation>
    <scope>NUCLEOTIDE SEQUENCE [LARGE SCALE GENOMIC DNA]</scope>
    <source>
        <strain evidence="3 4">CFH 90414</strain>
    </source>
</reference>
<feature type="transmembrane region" description="Helical" evidence="2">
    <location>
        <begin position="236"/>
        <end position="255"/>
    </location>
</feature>
<accession>A0A6I2F7Z1</accession>
<dbReference type="EMBL" id="WJIF01000006">
    <property type="protein sequence ID" value="MRG60431.1"/>
    <property type="molecule type" value="Genomic_DNA"/>
</dbReference>
<evidence type="ECO:0000313" key="3">
    <source>
        <dbReference type="EMBL" id="MRG60431.1"/>
    </source>
</evidence>
<feature type="transmembrane region" description="Helical" evidence="2">
    <location>
        <begin position="191"/>
        <end position="216"/>
    </location>
</feature>
<sequence length="449" mass="47899">MLQGAVGLSHPEVGLGLSARAARGVTVSVVVVVVGALISYKLGGRFAVSNIAQIVGLAILMVSVPRALRARDVVLVLLSLGGVLAGGLAVSNIYGYGLALEYLAFYTLMALWLFWCHGACRRLGAQEAIAHGFAVAIPIALLVIVAQLGLDLQGGADRRRLGFDDKSHASIYCCFLAFASLRFLRGRARLVVSLVFFVIAFLTISRLPFIFAPLYFVAFLGEYRRVRAEAKTPLDVYVVHLLMAGVVLTPVLLAARAAGLFASFGRVFQAGERTDASTQAHLLLLEYAARLKIADPGSFLFGVTPGGFASVLARSDIDISSFAAIDPPGYEKVLEGIAPMHSSLGSILLEFPIWVAAGYLVLAAWALWALLRRGETVLALFLVSFFVATVFYSSQTELYFAVAWTAVIAMATTPSVAPSRAGRENAGSVGQRAHRSRTRRGSATAMGDE</sequence>
<evidence type="ECO:0000313" key="4">
    <source>
        <dbReference type="Proteomes" id="UP000431080"/>
    </source>
</evidence>
<feature type="transmembrane region" description="Helical" evidence="2">
    <location>
        <begin position="398"/>
        <end position="417"/>
    </location>
</feature>
<feature type="transmembrane region" description="Helical" evidence="2">
    <location>
        <begin position="21"/>
        <end position="40"/>
    </location>
</feature>
<proteinExistence type="predicted"/>
<feature type="region of interest" description="Disordered" evidence="1">
    <location>
        <begin position="418"/>
        <end position="449"/>
    </location>
</feature>
<feature type="transmembrane region" description="Helical" evidence="2">
    <location>
        <begin position="46"/>
        <end position="64"/>
    </location>
</feature>
<keyword evidence="2" id="KW-1133">Transmembrane helix</keyword>
<protein>
    <recommendedName>
        <fullName evidence="5">O-antigen ligase domain-containing protein</fullName>
    </recommendedName>
</protein>
<evidence type="ECO:0008006" key="5">
    <source>
        <dbReference type="Google" id="ProtNLM"/>
    </source>
</evidence>
<feature type="transmembrane region" description="Helical" evidence="2">
    <location>
        <begin position="377"/>
        <end position="393"/>
    </location>
</feature>
<feature type="transmembrane region" description="Helical" evidence="2">
    <location>
        <begin position="347"/>
        <end position="371"/>
    </location>
</feature>
<dbReference type="RefSeq" id="WP_153684894.1">
    <property type="nucleotide sequence ID" value="NZ_WJIF01000006.1"/>
</dbReference>
<evidence type="ECO:0000256" key="1">
    <source>
        <dbReference type="SAM" id="MobiDB-lite"/>
    </source>
</evidence>
<feature type="transmembrane region" description="Helical" evidence="2">
    <location>
        <begin position="128"/>
        <end position="149"/>
    </location>
</feature>
<dbReference type="Proteomes" id="UP000431080">
    <property type="component" value="Unassembled WGS sequence"/>
</dbReference>
<comment type="caution">
    <text evidence="3">The sequence shown here is derived from an EMBL/GenBank/DDBJ whole genome shotgun (WGS) entry which is preliminary data.</text>
</comment>
<keyword evidence="2" id="KW-0812">Transmembrane</keyword>
<evidence type="ECO:0000256" key="2">
    <source>
        <dbReference type="SAM" id="Phobius"/>
    </source>
</evidence>
<name>A0A6I2F7Z1_9MICO</name>
<feature type="transmembrane region" description="Helical" evidence="2">
    <location>
        <begin position="96"/>
        <end position="116"/>
    </location>
</feature>
<dbReference type="AlphaFoldDB" id="A0A6I2F7Z1"/>